<gene>
    <name evidence="8" type="ORF">OC842_004564</name>
</gene>
<sequence>MADALLQQYEAFSHHITALTAPLCAQLGIAKLANHLPLTLVSLIGFRFLQSFSRVVSPRLFPNSYNKLKPITKTSWDVHFVAFVHAALITPLAAVQWYKVTTGSDKQPLRIDRTYGYDPEVGQVYAIALGYFVWDAWVSILYDGPGFIAHGLVAMTAFILVYRPVFMYDGLAFLLWELSTPFLNIHWFLDKMGKTGSTLQLVNAFFLLSTYVFARLTFGMYNSYHFFAHVLFPPAPHVPPLPAHVKYFYLIGNVTLNSLNFFWFRAMIRAIQKRFTAAPEADHDGVLDYKEVVKGKQKVAIKVKGKDDAQTEREAGVARTKKE</sequence>
<dbReference type="InterPro" id="IPR006634">
    <property type="entry name" value="TLC-dom"/>
</dbReference>
<feature type="transmembrane region" description="Helical" evidence="6">
    <location>
        <begin position="147"/>
        <end position="165"/>
    </location>
</feature>
<feature type="transmembrane region" description="Helical" evidence="6">
    <location>
        <begin position="78"/>
        <end position="98"/>
    </location>
</feature>
<evidence type="ECO:0000313" key="8">
    <source>
        <dbReference type="EMBL" id="KAK0528386.1"/>
    </source>
</evidence>
<proteinExistence type="predicted"/>
<dbReference type="SMART" id="SM00724">
    <property type="entry name" value="TLC"/>
    <property type="match status" value="1"/>
</dbReference>
<dbReference type="GO" id="GO:0005783">
    <property type="term" value="C:endoplasmic reticulum"/>
    <property type="evidence" value="ECO:0007669"/>
    <property type="project" value="TreeGrafter"/>
</dbReference>
<evidence type="ECO:0000256" key="6">
    <source>
        <dbReference type="SAM" id="Phobius"/>
    </source>
</evidence>
<evidence type="ECO:0000256" key="3">
    <source>
        <dbReference type="ARBA" id="ARBA00022989"/>
    </source>
</evidence>
<protein>
    <recommendedName>
        <fullName evidence="7">TLC domain-containing protein</fullName>
    </recommendedName>
</protein>
<dbReference type="Pfam" id="PF03798">
    <property type="entry name" value="TRAM_LAG1_CLN8"/>
    <property type="match status" value="1"/>
</dbReference>
<dbReference type="InterPro" id="IPR050846">
    <property type="entry name" value="TLCD"/>
</dbReference>
<feature type="transmembrane region" description="Helical" evidence="6">
    <location>
        <begin position="247"/>
        <end position="264"/>
    </location>
</feature>
<feature type="domain" description="TLC" evidence="7">
    <location>
        <begin position="71"/>
        <end position="276"/>
    </location>
</feature>
<dbReference type="GO" id="GO:0055088">
    <property type="term" value="P:lipid homeostasis"/>
    <property type="evidence" value="ECO:0007669"/>
    <property type="project" value="TreeGrafter"/>
</dbReference>
<dbReference type="Proteomes" id="UP001176521">
    <property type="component" value="Unassembled WGS sequence"/>
</dbReference>
<evidence type="ECO:0000256" key="5">
    <source>
        <dbReference type="PROSITE-ProRule" id="PRU00205"/>
    </source>
</evidence>
<dbReference type="PANTHER" id="PTHR13439">
    <property type="entry name" value="CT120 PROTEIN"/>
    <property type="match status" value="1"/>
</dbReference>
<comment type="caution">
    <text evidence="8">The sequence shown here is derived from an EMBL/GenBank/DDBJ whole genome shotgun (WGS) entry which is preliminary data.</text>
</comment>
<evidence type="ECO:0000256" key="2">
    <source>
        <dbReference type="ARBA" id="ARBA00022692"/>
    </source>
</evidence>
<comment type="subcellular location">
    <subcellularLocation>
        <location evidence="1">Membrane</location>
        <topology evidence="1">Multi-pass membrane protein</topology>
    </subcellularLocation>
</comment>
<keyword evidence="9" id="KW-1185">Reference proteome</keyword>
<dbReference type="PANTHER" id="PTHR13439:SF0">
    <property type="entry name" value="TOPOISOMERASE I DAMAGE AFFECTED PROTEIN 4"/>
    <property type="match status" value="1"/>
</dbReference>
<name>A0AAN6G9L8_9BASI</name>
<keyword evidence="2 5" id="KW-0812">Transmembrane</keyword>
<reference evidence="8" key="1">
    <citation type="journal article" date="2023" name="PhytoFront">
        <title>Draft Genome Resources of Seven Strains of Tilletia horrida, Causal Agent of Kernel Smut of Rice.</title>
        <authorList>
            <person name="Khanal S."/>
            <person name="Antony Babu S."/>
            <person name="Zhou X.G."/>
        </authorList>
    </citation>
    <scope>NUCLEOTIDE SEQUENCE</scope>
    <source>
        <strain evidence="8">TX3</strain>
    </source>
</reference>
<accession>A0AAN6G9L8</accession>
<dbReference type="EMBL" id="JAPDMQ010000275">
    <property type="protein sequence ID" value="KAK0528386.1"/>
    <property type="molecule type" value="Genomic_DNA"/>
</dbReference>
<feature type="transmembrane region" description="Helical" evidence="6">
    <location>
        <begin position="201"/>
        <end position="227"/>
    </location>
</feature>
<keyword evidence="4 5" id="KW-0472">Membrane</keyword>
<keyword evidence="3 6" id="KW-1133">Transmembrane helix</keyword>
<dbReference type="GO" id="GO:0016020">
    <property type="term" value="C:membrane"/>
    <property type="evidence" value="ECO:0007669"/>
    <property type="project" value="UniProtKB-SubCell"/>
</dbReference>
<evidence type="ECO:0000313" key="9">
    <source>
        <dbReference type="Proteomes" id="UP001176521"/>
    </source>
</evidence>
<evidence type="ECO:0000256" key="1">
    <source>
        <dbReference type="ARBA" id="ARBA00004141"/>
    </source>
</evidence>
<evidence type="ECO:0000259" key="7">
    <source>
        <dbReference type="PROSITE" id="PS50922"/>
    </source>
</evidence>
<dbReference type="PROSITE" id="PS50922">
    <property type="entry name" value="TLC"/>
    <property type="match status" value="1"/>
</dbReference>
<organism evidence="8 9">
    <name type="scientific">Tilletia horrida</name>
    <dbReference type="NCBI Taxonomy" id="155126"/>
    <lineage>
        <taxon>Eukaryota</taxon>
        <taxon>Fungi</taxon>
        <taxon>Dikarya</taxon>
        <taxon>Basidiomycota</taxon>
        <taxon>Ustilaginomycotina</taxon>
        <taxon>Exobasidiomycetes</taxon>
        <taxon>Tilletiales</taxon>
        <taxon>Tilletiaceae</taxon>
        <taxon>Tilletia</taxon>
    </lineage>
</organism>
<evidence type="ECO:0000256" key="4">
    <source>
        <dbReference type="ARBA" id="ARBA00023136"/>
    </source>
</evidence>
<dbReference type="AlphaFoldDB" id="A0AAN6G9L8"/>